<dbReference type="Gene3D" id="2.130.10.10">
    <property type="entry name" value="YVTN repeat-like/Quinoprotein amine dehydrogenase"/>
    <property type="match status" value="1"/>
</dbReference>
<dbReference type="AlphaFoldDB" id="A0A1I4HNJ2"/>
<dbReference type="SUPFAM" id="SSF50969">
    <property type="entry name" value="YVTN repeat-like/Quinoprotein amine dehydrogenase"/>
    <property type="match status" value="1"/>
</dbReference>
<sequence>MLKQWPALLLITLLSACGGGGGGGGAPTPPAPAAGAALSFSPASVSAALTAGVSSTVSVAASVNRPADFDGKVFAFIIDTSGAILPDAQLQQRSSTDYLAVLHTAPTLAVGGHSGSFTVKLCRDSACAAQYPGSPMALPYTFQVAPAELAPFSATPNAALAASVPVGDLPPAPIYVTIQADGRSWSASASAAWLKPAKAGGSGSGPLGLVFDPAGLAQGRYDALLTLSASDGQKVVLAASLTVLPSAFHVDSSGIFFSAVNGATIAPKAVKFDLDGGAGTRWNAASDSAWLRVTPSAGLLPGQTTLTVGSSDTMASGKYTGQLVLTAPGTARAVPVELTLLKPSLKLSVASLTLGGPYGRDFSPQSLAMNSNTGANTFPWSASALPAWVGANAVSGAVGADPVTLTFTAQTAALPLGTQTATINLSAKVNGDTLLAPLVLSVKRDQRKLLPSDTGVALVSTPEWSRLTRTLTVSDNYANGAAWNAVSDQPWLGVAVSGANLTLTANPAALAANSINLATVKLTPADADVAAPESVTVALWKGAAAPAASRSVNQFYSQLLADPVRPLVYVHNGSSAIDIYNVYTAQKTGSIAVQSTALGQMAVSANGSSLFVYDLLNRNVQQFNLATLGKVTSFATPTPASAASRLQLIRPNGVEMLLQHDGTVTMTAITAVRMISIALPAGDLSASADGKRLYLQDEGASTNTLLSYGIDYTDASPNNLLIARLYGGLRSGNSDGQDLAISRDGARLYTASSTPAQCVAINPLDLSVLSYLPAFQARPNNVEVGSDGRVYCAGAIGGSPTDVWQYDAAGAPAKQFRLAPPQRRLLPRQLAVSGDGLMLIGLVDDATLVFLPVGP</sequence>
<proteinExistence type="predicted"/>
<evidence type="ECO:0000259" key="1">
    <source>
        <dbReference type="Pfam" id="PF19190"/>
    </source>
</evidence>
<organism evidence="2 3">
    <name type="scientific">Rugamonas rubra</name>
    <dbReference type="NCBI Taxonomy" id="758825"/>
    <lineage>
        <taxon>Bacteria</taxon>
        <taxon>Pseudomonadati</taxon>
        <taxon>Pseudomonadota</taxon>
        <taxon>Betaproteobacteria</taxon>
        <taxon>Burkholderiales</taxon>
        <taxon>Oxalobacteraceae</taxon>
        <taxon>Telluria group</taxon>
        <taxon>Rugamonas</taxon>
    </lineage>
</organism>
<evidence type="ECO:0000313" key="2">
    <source>
        <dbReference type="EMBL" id="SFL43742.1"/>
    </source>
</evidence>
<protein>
    <recommendedName>
        <fullName evidence="1">BACON domain-containing protein</fullName>
    </recommendedName>
</protein>
<dbReference type="InterPro" id="IPR011044">
    <property type="entry name" value="Quino_amine_DH_bsu"/>
</dbReference>
<dbReference type="InterPro" id="IPR024361">
    <property type="entry name" value="BACON"/>
</dbReference>
<dbReference type="Pfam" id="PF19190">
    <property type="entry name" value="BACON_2"/>
    <property type="match status" value="1"/>
</dbReference>
<accession>A0A1I4HNJ2</accession>
<gene>
    <name evidence="2" type="ORF">SAMN02982985_00126</name>
</gene>
<dbReference type="PROSITE" id="PS51257">
    <property type="entry name" value="PROKAR_LIPOPROTEIN"/>
    <property type="match status" value="1"/>
</dbReference>
<name>A0A1I4HNJ2_9BURK</name>
<dbReference type="InterPro" id="IPR015943">
    <property type="entry name" value="WD40/YVTN_repeat-like_dom_sf"/>
</dbReference>
<keyword evidence="3" id="KW-1185">Reference proteome</keyword>
<dbReference type="EMBL" id="FOTW01000004">
    <property type="protein sequence ID" value="SFL43742.1"/>
    <property type="molecule type" value="Genomic_DNA"/>
</dbReference>
<evidence type="ECO:0000313" key="3">
    <source>
        <dbReference type="Proteomes" id="UP000199470"/>
    </source>
</evidence>
<reference evidence="2 3" key="1">
    <citation type="submission" date="2016-10" db="EMBL/GenBank/DDBJ databases">
        <authorList>
            <person name="de Groot N.N."/>
        </authorList>
    </citation>
    <scope>NUCLEOTIDE SEQUENCE [LARGE SCALE GENOMIC DNA]</scope>
    <source>
        <strain evidence="2 3">ATCC 43154</strain>
    </source>
</reference>
<feature type="domain" description="BACON" evidence="1">
    <location>
        <begin position="268"/>
        <end position="339"/>
    </location>
</feature>
<dbReference type="STRING" id="758825.SAMN02982985_00126"/>
<dbReference type="Proteomes" id="UP000199470">
    <property type="component" value="Unassembled WGS sequence"/>
</dbReference>